<dbReference type="Pfam" id="PF00370">
    <property type="entry name" value="FGGY_N"/>
    <property type="match status" value="1"/>
</dbReference>
<dbReference type="AlphaFoldDB" id="A0A5M7B0W3"/>
<dbReference type="EMBL" id="VMBF01000010">
    <property type="protein sequence ID" value="TSJ73121.1"/>
    <property type="molecule type" value="Genomic_DNA"/>
</dbReference>
<reference evidence="5 8" key="1">
    <citation type="journal article" date="2015" name="Int. J. Syst. Evol. Microbiol.">
        <title>Algibacter amylolyticus sp. nov., isolated from intertidal sediment.</title>
        <authorList>
            <person name="Zhang D.C."/>
            <person name="Wu J."/>
            <person name="Neuner K."/>
            <person name="Yao J."/>
            <person name="Margesin R."/>
        </authorList>
    </citation>
    <scope>NUCLEOTIDE SEQUENCE [LARGE SCALE GENOMIC DNA]</scope>
    <source>
        <strain evidence="5 8">RU-4-M-4</strain>
    </source>
</reference>
<dbReference type="RefSeq" id="WP_241678399.1">
    <property type="nucleotide sequence ID" value="NZ_VMBF01000010.1"/>
</dbReference>
<evidence type="ECO:0000256" key="2">
    <source>
        <dbReference type="ARBA" id="ARBA00022679"/>
    </source>
</evidence>
<comment type="caution">
    <text evidence="5">The sequence shown here is derived from an EMBL/GenBank/DDBJ whole genome shotgun (WGS) entry which is preliminary data.</text>
</comment>
<organism evidence="5 8">
    <name type="scientific">Algibacter amylolyticus</name>
    <dbReference type="NCBI Taxonomy" id="1608400"/>
    <lineage>
        <taxon>Bacteria</taxon>
        <taxon>Pseudomonadati</taxon>
        <taxon>Bacteroidota</taxon>
        <taxon>Flavobacteriia</taxon>
        <taxon>Flavobacteriales</taxon>
        <taxon>Flavobacteriaceae</taxon>
        <taxon>Algibacter</taxon>
    </lineage>
</organism>
<evidence type="ECO:0000313" key="6">
    <source>
        <dbReference type="EMBL" id="TSJ73121.1"/>
    </source>
</evidence>
<evidence type="ECO:0000256" key="1">
    <source>
        <dbReference type="ARBA" id="ARBA00009156"/>
    </source>
</evidence>
<gene>
    <name evidence="5" type="ORF">F2B50_15125</name>
    <name evidence="6" type="ORF">FPF71_15125</name>
</gene>
<comment type="similarity">
    <text evidence="1">Belongs to the FGGY kinase family.</text>
</comment>
<evidence type="ECO:0000256" key="3">
    <source>
        <dbReference type="ARBA" id="ARBA00022777"/>
    </source>
</evidence>
<reference evidence="6 7" key="2">
    <citation type="submission" date="2019-07" db="EMBL/GenBank/DDBJ databases">
        <title>Algibacter marinivivus sp. nov., isolated from the surface of a marine red alga.</title>
        <authorList>
            <person name="Zhong X."/>
            <person name="Xu W."/>
            <person name="Zhang Y."/>
            <person name="Zhang Q."/>
            <person name="Du Z."/>
        </authorList>
    </citation>
    <scope>NUCLEOTIDE SEQUENCE [LARGE SCALE GENOMIC DNA]</scope>
    <source>
        <strain evidence="6 7">RU-4-M-4</strain>
    </source>
</reference>
<keyword evidence="3 5" id="KW-0418">Kinase</keyword>
<feature type="non-terminal residue" evidence="5">
    <location>
        <position position="88"/>
    </location>
</feature>
<accession>A0A5M7B0W3</accession>
<dbReference type="PANTHER" id="PTHR43095">
    <property type="entry name" value="SUGAR KINASE"/>
    <property type="match status" value="1"/>
</dbReference>
<dbReference type="EMBL" id="VWRS01000010">
    <property type="protein sequence ID" value="KAA5821837.1"/>
    <property type="molecule type" value="Genomic_DNA"/>
</dbReference>
<dbReference type="InterPro" id="IPR018484">
    <property type="entry name" value="FGGY_N"/>
</dbReference>
<protein>
    <submittedName>
        <fullName evidence="5">Carbohydrate kinase</fullName>
    </submittedName>
</protein>
<dbReference type="GO" id="GO:0016301">
    <property type="term" value="F:kinase activity"/>
    <property type="evidence" value="ECO:0007669"/>
    <property type="project" value="UniProtKB-KW"/>
</dbReference>
<evidence type="ECO:0000313" key="8">
    <source>
        <dbReference type="Proteomes" id="UP000322315"/>
    </source>
</evidence>
<dbReference type="Gene3D" id="3.30.420.40">
    <property type="match status" value="1"/>
</dbReference>
<dbReference type="Proteomes" id="UP000322315">
    <property type="component" value="Unassembled WGS sequence"/>
</dbReference>
<keyword evidence="7" id="KW-1185">Reference proteome</keyword>
<dbReference type="InterPro" id="IPR050406">
    <property type="entry name" value="FGGY_Carb_Kinase"/>
</dbReference>
<sequence length="88" mass="9617">MSCHLGIDIGSSSIKAALVDSETGKSLGVVQEPKTEMSMQALKNGWAEQDPNDWWLHICNAIQALKKQFNITSTQIDGIGISYQMHGL</sequence>
<feature type="domain" description="Carbohydrate kinase FGGY N-terminal" evidence="4">
    <location>
        <begin position="5"/>
        <end position="87"/>
    </location>
</feature>
<dbReference type="InterPro" id="IPR043129">
    <property type="entry name" value="ATPase_NBD"/>
</dbReference>
<name>A0A5M7B0W3_9FLAO</name>
<dbReference type="PANTHER" id="PTHR43095:SF5">
    <property type="entry name" value="XYLULOSE KINASE"/>
    <property type="match status" value="1"/>
</dbReference>
<evidence type="ECO:0000259" key="4">
    <source>
        <dbReference type="Pfam" id="PF00370"/>
    </source>
</evidence>
<keyword evidence="2" id="KW-0808">Transferase</keyword>
<dbReference type="GO" id="GO:0005975">
    <property type="term" value="P:carbohydrate metabolic process"/>
    <property type="evidence" value="ECO:0007669"/>
    <property type="project" value="InterPro"/>
</dbReference>
<dbReference type="Proteomes" id="UP000315145">
    <property type="component" value="Unassembled WGS sequence"/>
</dbReference>
<evidence type="ECO:0000313" key="7">
    <source>
        <dbReference type="Proteomes" id="UP000315145"/>
    </source>
</evidence>
<reference evidence="5" key="3">
    <citation type="submission" date="2019-09" db="EMBL/GenBank/DDBJ databases">
        <authorList>
            <person name="Zhang D.-C."/>
        </authorList>
    </citation>
    <scope>NUCLEOTIDE SEQUENCE</scope>
    <source>
        <strain evidence="5">RU-4-M-4</strain>
    </source>
</reference>
<evidence type="ECO:0000313" key="5">
    <source>
        <dbReference type="EMBL" id="KAA5821837.1"/>
    </source>
</evidence>
<dbReference type="SUPFAM" id="SSF53067">
    <property type="entry name" value="Actin-like ATPase domain"/>
    <property type="match status" value="1"/>
</dbReference>
<proteinExistence type="inferred from homology"/>